<name>A0A7J6SXM2_PEROL</name>
<feature type="non-terminal residue" evidence="1">
    <location>
        <position position="1"/>
    </location>
</feature>
<evidence type="ECO:0000313" key="1">
    <source>
        <dbReference type="EMBL" id="KAF4737302.1"/>
    </source>
</evidence>
<comment type="caution">
    <text evidence="1">The sequence shown here is derived from an EMBL/GenBank/DDBJ whole genome shotgun (WGS) entry which is preliminary data.</text>
</comment>
<evidence type="ECO:0000313" key="2">
    <source>
        <dbReference type="Proteomes" id="UP000553632"/>
    </source>
</evidence>
<accession>A0A7J6SXM2</accession>
<gene>
    <name evidence="1" type="ORF">FOZ63_015692</name>
</gene>
<keyword evidence="2" id="KW-1185">Reference proteome</keyword>
<organism evidence="1 2">
    <name type="scientific">Perkinsus olseni</name>
    <name type="common">Perkinsus atlanticus</name>
    <dbReference type="NCBI Taxonomy" id="32597"/>
    <lineage>
        <taxon>Eukaryota</taxon>
        <taxon>Sar</taxon>
        <taxon>Alveolata</taxon>
        <taxon>Perkinsozoa</taxon>
        <taxon>Perkinsea</taxon>
        <taxon>Perkinsida</taxon>
        <taxon>Perkinsidae</taxon>
        <taxon>Perkinsus</taxon>
    </lineage>
</organism>
<sequence>LEAQQDGPQGFRDGTGVLAALPSATAATKCCPAGLGHLCVSATEADVTAVSEVVGRAAERLVPRLCTALGCSPRTAAWGSPVRAELGWALCQALEVPDAVVFREIDEGLSLGVGSPLKPSGVLPEAKSKAQVNREMEVFHLTKAHRNFLSVEANPETCLTLLRQE</sequence>
<proteinExistence type="predicted"/>
<protein>
    <submittedName>
        <fullName evidence="1">Uncharacterized protein</fullName>
    </submittedName>
</protein>
<reference evidence="1 2" key="1">
    <citation type="submission" date="2020-04" db="EMBL/GenBank/DDBJ databases">
        <title>Perkinsus olseni comparative genomics.</title>
        <authorList>
            <person name="Bogema D.R."/>
        </authorList>
    </citation>
    <scope>NUCLEOTIDE SEQUENCE [LARGE SCALE GENOMIC DNA]</scope>
    <source>
        <strain evidence="1 2">ATCC PRA-207</strain>
    </source>
</reference>
<dbReference type="EMBL" id="JABANO010015188">
    <property type="protein sequence ID" value="KAF4737302.1"/>
    <property type="molecule type" value="Genomic_DNA"/>
</dbReference>
<feature type="non-terminal residue" evidence="1">
    <location>
        <position position="165"/>
    </location>
</feature>
<dbReference type="Proteomes" id="UP000553632">
    <property type="component" value="Unassembled WGS sequence"/>
</dbReference>
<dbReference type="AlphaFoldDB" id="A0A7J6SXM2"/>